<reference evidence="1" key="1">
    <citation type="submission" date="2019-10" db="EMBL/GenBank/DDBJ databases">
        <title>Description of Paenibacillus glebae sp. nov.</title>
        <authorList>
            <person name="Carlier A."/>
            <person name="Qi S."/>
        </authorList>
    </citation>
    <scope>NUCLEOTIDE SEQUENCE</scope>
    <source>
        <strain evidence="1">LMG 31456</strain>
    </source>
</reference>
<sequence length="60" mass="6527">MRRNRKPASLAEGCIKDDWGDHNSIQRNDDCGMGTASSPAAIVLDVPFTFVFEEMNVGVG</sequence>
<comment type="caution">
    <text evidence="1">The sequence shown here is derived from an EMBL/GenBank/DDBJ whole genome shotgun (WGS) entry which is preliminary data.</text>
</comment>
<dbReference type="AlphaFoldDB" id="A0A972K0R4"/>
<proteinExistence type="predicted"/>
<dbReference type="EMBL" id="WHOD01000066">
    <property type="protein sequence ID" value="NOU94941.1"/>
    <property type="molecule type" value="Genomic_DNA"/>
</dbReference>
<evidence type="ECO:0000313" key="2">
    <source>
        <dbReference type="Proteomes" id="UP000641588"/>
    </source>
</evidence>
<organism evidence="1 2">
    <name type="scientific">Paenibacillus foliorum</name>
    <dbReference type="NCBI Taxonomy" id="2654974"/>
    <lineage>
        <taxon>Bacteria</taxon>
        <taxon>Bacillati</taxon>
        <taxon>Bacillota</taxon>
        <taxon>Bacilli</taxon>
        <taxon>Bacillales</taxon>
        <taxon>Paenibacillaceae</taxon>
        <taxon>Paenibacillus</taxon>
    </lineage>
</organism>
<dbReference type="RefSeq" id="WP_171653160.1">
    <property type="nucleotide sequence ID" value="NZ_WHOD01000066.1"/>
</dbReference>
<protein>
    <submittedName>
        <fullName evidence="1">Uncharacterized protein</fullName>
    </submittedName>
</protein>
<evidence type="ECO:0000313" key="1">
    <source>
        <dbReference type="EMBL" id="NOU94941.1"/>
    </source>
</evidence>
<keyword evidence="2" id="KW-1185">Reference proteome</keyword>
<gene>
    <name evidence="1" type="ORF">GC093_17180</name>
</gene>
<accession>A0A972K0R4</accession>
<name>A0A972K0R4_9BACL</name>
<dbReference type="Proteomes" id="UP000641588">
    <property type="component" value="Unassembled WGS sequence"/>
</dbReference>